<evidence type="ECO:0000256" key="2">
    <source>
        <dbReference type="SAM" id="SignalP"/>
    </source>
</evidence>
<sequence length="362" mass="39895">MQNALKVLAVAATLAVNSAWAAVPAGYPGDYQATIDGAKKEGKLIVYSVTDTALVRPLIKDFESMYGVKVDYNDMSSTELYNRYISENAASSISADVLWSSAMDLQVKLVNDGLMATYESPETKQLPQWAQYQKQAYGTTYEPLAIVYNKRLLPPGDVPQTRADLIKLLQARPEQFKGRVTTYDIEKSGVGFNYLTQDVRVNPQVTWNLVKAIGATGPKLQSSTGAMMERISSGENLIGYNILGSYALTKAKKDPSIGYVYPKDYTLVVSRLVTISKKAQSPNAAKLWVDYLLSERGQTLLANQAGLFSIRADVQGETSMAGLTKQLGDSLKPIPIGSGLLVYLDQSKRLEFFKQWQQSIKR</sequence>
<keyword evidence="1 2" id="KW-0732">Signal</keyword>
<dbReference type="PANTHER" id="PTHR30006">
    <property type="entry name" value="THIAMINE-BINDING PERIPLASMIC PROTEIN-RELATED"/>
    <property type="match status" value="1"/>
</dbReference>
<dbReference type="Gene3D" id="3.40.190.10">
    <property type="entry name" value="Periplasmic binding protein-like II"/>
    <property type="match status" value="2"/>
</dbReference>
<protein>
    <submittedName>
        <fullName evidence="3">ABC transporter, periplasmic ligand binding protein</fullName>
    </submittedName>
</protein>
<dbReference type="SUPFAM" id="SSF53850">
    <property type="entry name" value="Periplasmic binding protein-like II"/>
    <property type="match status" value="1"/>
</dbReference>
<evidence type="ECO:0000256" key="1">
    <source>
        <dbReference type="ARBA" id="ARBA00022729"/>
    </source>
</evidence>
<dbReference type="OrthoDB" id="8673316at2"/>
<evidence type="ECO:0000313" key="4">
    <source>
        <dbReference type="Proteomes" id="UP000001817"/>
    </source>
</evidence>
<dbReference type="KEGG" id="bxe:Bxe_B1044"/>
<dbReference type="GO" id="GO:0030288">
    <property type="term" value="C:outer membrane-bounded periplasmic space"/>
    <property type="evidence" value="ECO:0007669"/>
    <property type="project" value="TreeGrafter"/>
</dbReference>
<gene>
    <name evidence="3" type="ORF">Bxe_B1044</name>
</gene>
<dbReference type="InterPro" id="IPR006059">
    <property type="entry name" value="SBP"/>
</dbReference>
<evidence type="ECO:0000313" key="3">
    <source>
        <dbReference type="EMBL" id="ABE34910.1"/>
    </source>
</evidence>
<dbReference type="PATRIC" id="fig|266265.5.peg.6721"/>
<dbReference type="AlphaFoldDB" id="Q13LX9"/>
<feature type="signal peptide" evidence="2">
    <location>
        <begin position="1"/>
        <end position="21"/>
    </location>
</feature>
<dbReference type="Pfam" id="PF13416">
    <property type="entry name" value="SBP_bac_8"/>
    <property type="match status" value="1"/>
</dbReference>
<name>Q13LX9_PARXL</name>
<dbReference type="PANTHER" id="PTHR30006:SF25">
    <property type="entry name" value="PHOSPHOGLYCERATE TRANSPORT REGULATORY PROTEIN PGTC"/>
    <property type="match status" value="1"/>
</dbReference>
<reference evidence="3 4" key="1">
    <citation type="journal article" date="2006" name="Proc. Natl. Acad. Sci. U.S.A.">
        <title>Burkholderia xenovorans LB400 harbors a multi-replicon, 9.73-Mbp genome shaped for versatility.</title>
        <authorList>
            <person name="Chain P.S."/>
            <person name="Denef V.J."/>
            <person name="Konstantinidis K.T."/>
            <person name="Vergez L.M."/>
            <person name="Agullo L."/>
            <person name="Reyes V.L."/>
            <person name="Hauser L."/>
            <person name="Cordova M."/>
            <person name="Gomez L."/>
            <person name="Gonzalez M."/>
            <person name="Land M."/>
            <person name="Lao V."/>
            <person name="Larimer F."/>
            <person name="LiPuma J.J."/>
            <person name="Mahenthiralingam E."/>
            <person name="Malfatti S.A."/>
            <person name="Marx C.J."/>
            <person name="Parnell J.J."/>
            <person name="Ramette A."/>
            <person name="Richardson P."/>
            <person name="Seeger M."/>
            <person name="Smith D."/>
            <person name="Spilker T."/>
            <person name="Sul W.J."/>
            <person name="Tsoi T.V."/>
            <person name="Ulrich L.E."/>
            <person name="Zhulin I.B."/>
            <person name="Tiedje J.M."/>
        </authorList>
    </citation>
    <scope>NUCLEOTIDE SEQUENCE [LARGE SCALE GENOMIC DNA]</scope>
    <source>
        <strain evidence="3 4">LB400</strain>
    </source>
</reference>
<organism evidence="3 4">
    <name type="scientific">Paraburkholderia xenovorans (strain LB400)</name>
    <dbReference type="NCBI Taxonomy" id="266265"/>
    <lineage>
        <taxon>Bacteria</taxon>
        <taxon>Pseudomonadati</taxon>
        <taxon>Pseudomonadota</taxon>
        <taxon>Betaproteobacteria</taxon>
        <taxon>Burkholderiales</taxon>
        <taxon>Burkholderiaceae</taxon>
        <taxon>Paraburkholderia</taxon>
    </lineage>
</organism>
<feature type="chain" id="PRO_5004182136" evidence="2">
    <location>
        <begin position="22"/>
        <end position="362"/>
    </location>
</feature>
<dbReference type="KEGG" id="bxb:DR64_6364"/>
<dbReference type="eggNOG" id="COG1840">
    <property type="taxonomic scope" value="Bacteria"/>
</dbReference>
<dbReference type="EMBL" id="CP000271">
    <property type="protein sequence ID" value="ABE34910.1"/>
    <property type="molecule type" value="Genomic_DNA"/>
</dbReference>
<dbReference type="Proteomes" id="UP000001817">
    <property type="component" value="Chromosome 2"/>
</dbReference>
<proteinExistence type="predicted"/>
<dbReference type="STRING" id="266265.Bxe_B1044"/>
<keyword evidence="4" id="KW-1185">Reference proteome</keyword>
<dbReference type="RefSeq" id="WP_011492219.1">
    <property type="nucleotide sequence ID" value="NC_007952.1"/>
</dbReference>
<accession>Q13LX9</accession>